<accession>A7GVQ8</accession>
<name>A7GVQ8_BACCN</name>
<proteinExistence type="predicted"/>
<dbReference type="HOGENOM" id="CLU_3354443_0_0_9"/>
<gene>
    <name evidence="1" type="ordered locus">Bcer98_4035</name>
</gene>
<dbReference type="AlphaFoldDB" id="A7GVQ8"/>
<dbReference type="KEGG" id="bcy:Bcer98_4035"/>
<keyword evidence="1" id="KW-0614">Plasmid</keyword>
<protein>
    <submittedName>
        <fullName evidence="1">Uncharacterized protein</fullName>
    </submittedName>
</protein>
<evidence type="ECO:0000313" key="1">
    <source>
        <dbReference type="EMBL" id="ABS24216.1"/>
    </source>
</evidence>
<geneLocation type="plasmid" evidence="1 2">
    <name>pBC9801</name>
</geneLocation>
<evidence type="ECO:0000313" key="2">
    <source>
        <dbReference type="Proteomes" id="UP000002300"/>
    </source>
</evidence>
<organism evidence="1 2">
    <name type="scientific">Bacillus cytotoxicus (strain DSM 22905 / CIP 110041 / 391-98 / NVH 391-98)</name>
    <dbReference type="NCBI Taxonomy" id="315749"/>
    <lineage>
        <taxon>Bacteria</taxon>
        <taxon>Bacillati</taxon>
        <taxon>Bacillota</taxon>
        <taxon>Bacilli</taxon>
        <taxon>Bacillales</taxon>
        <taxon>Bacillaceae</taxon>
        <taxon>Bacillus</taxon>
        <taxon>Bacillus cereus group</taxon>
    </lineage>
</organism>
<keyword evidence="2" id="KW-1185">Reference proteome</keyword>
<reference evidence="1 2" key="1">
    <citation type="journal article" date="2008" name="Chem. Biol. Interact.">
        <title>Extending the Bacillus cereus group genomics to putative food-borne pathogens of different toxicity.</title>
        <authorList>
            <person name="Lapidus A."/>
            <person name="Goltsman E."/>
            <person name="Auger S."/>
            <person name="Galleron N."/>
            <person name="Segurens B."/>
            <person name="Dossat C."/>
            <person name="Land M.L."/>
            <person name="Broussolle V."/>
            <person name="Brillard J."/>
            <person name="Guinebretiere M.H."/>
            <person name="Sanchis V."/>
            <person name="Nguen-The C."/>
            <person name="Lereclus D."/>
            <person name="Richardson P."/>
            <person name="Wincker P."/>
            <person name="Weissenbach J."/>
            <person name="Ehrlich S.D."/>
            <person name="Sorokin A."/>
        </authorList>
    </citation>
    <scope>NUCLEOTIDE SEQUENCE [LARGE SCALE GENOMIC DNA]</scope>
    <source>
        <strain evidence="2">DSM 22905 / CIP 110041 / 391-98 / NVH 391-98</strain>
    </source>
</reference>
<dbReference type="EMBL" id="CP000765">
    <property type="protein sequence ID" value="ABS24216.1"/>
    <property type="molecule type" value="Genomic_DNA"/>
</dbReference>
<dbReference type="Proteomes" id="UP000002300">
    <property type="component" value="Plasmid pBC9801"/>
</dbReference>
<sequence>MECESVDVNGKPVRDRSGAKEFYLKKFFWFLKKFFK</sequence>